<dbReference type="FunFam" id="2.20.28.10:FF:000001">
    <property type="entry name" value="Rubredoxin"/>
    <property type="match status" value="1"/>
</dbReference>
<accession>C0GHW7</accession>
<dbReference type="EMBL" id="ACJM01000010">
    <property type="protein sequence ID" value="EEG77041.1"/>
    <property type="molecule type" value="Genomic_DNA"/>
</dbReference>
<evidence type="ECO:0000256" key="4">
    <source>
        <dbReference type="ARBA" id="ARBA00022982"/>
    </source>
</evidence>
<dbReference type="GO" id="GO:0009055">
    <property type="term" value="F:electron transfer activity"/>
    <property type="evidence" value="ECO:0007669"/>
    <property type="project" value="InterPro"/>
</dbReference>
<dbReference type="InterPro" id="IPR024922">
    <property type="entry name" value="Rubredoxin"/>
</dbReference>
<evidence type="ECO:0000256" key="5">
    <source>
        <dbReference type="ARBA" id="ARBA00023004"/>
    </source>
</evidence>
<feature type="binding site" evidence="7">
    <location>
        <position position="6"/>
    </location>
    <ligand>
        <name>Fe cation</name>
        <dbReference type="ChEBI" id="CHEBI:24875"/>
    </ligand>
</feature>
<dbReference type="PANTHER" id="PTHR47627">
    <property type="entry name" value="RUBREDOXIN"/>
    <property type="match status" value="1"/>
</dbReference>
<organism evidence="9 10">
    <name type="scientific">Dethiobacter alkaliphilus AHT 1</name>
    <dbReference type="NCBI Taxonomy" id="555088"/>
    <lineage>
        <taxon>Bacteria</taxon>
        <taxon>Bacillati</taxon>
        <taxon>Bacillota</taxon>
        <taxon>Dethiobacteria</taxon>
        <taxon>Dethiobacterales</taxon>
        <taxon>Dethiobacteraceae</taxon>
        <taxon>Dethiobacter</taxon>
    </lineage>
</organism>
<dbReference type="RefSeq" id="WP_008517209.1">
    <property type="nucleotide sequence ID" value="NZ_ACJM01000010.1"/>
</dbReference>
<comment type="cofactor">
    <cofactor evidence="6 7">
        <name>Fe(3+)</name>
        <dbReference type="ChEBI" id="CHEBI:29034"/>
    </cofactor>
    <text evidence="6 7">Binds 1 Fe(3+) ion per subunit.</text>
</comment>
<feature type="binding site" evidence="7">
    <location>
        <position position="9"/>
    </location>
    <ligand>
        <name>Fe cation</name>
        <dbReference type="ChEBI" id="CHEBI:24875"/>
    </ligand>
</feature>
<keyword evidence="10" id="KW-1185">Reference proteome</keyword>
<dbReference type="STRING" id="555088.DealDRAFT_2076"/>
<dbReference type="Proteomes" id="UP000006443">
    <property type="component" value="Unassembled WGS sequence"/>
</dbReference>
<dbReference type="eggNOG" id="COG1773">
    <property type="taxonomic scope" value="Bacteria"/>
</dbReference>
<dbReference type="PIRSF" id="PIRSF000071">
    <property type="entry name" value="Rubredoxin"/>
    <property type="match status" value="1"/>
</dbReference>
<dbReference type="PRINTS" id="PR00163">
    <property type="entry name" value="RUBREDOXIN"/>
</dbReference>
<evidence type="ECO:0000256" key="1">
    <source>
        <dbReference type="ARBA" id="ARBA00005337"/>
    </source>
</evidence>
<keyword evidence="3 6" id="KW-0479">Metal-binding</keyword>
<dbReference type="InterPro" id="IPR018527">
    <property type="entry name" value="Rubredoxin_Fe_BS"/>
</dbReference>
<evidence type="ECO:0000256" key="3">
    <source>
        <dbReference type="ARBA" id="ARBA00022723"/>
    </source>
</evidence>
<feature type="binding site" evidence="7">
    <location>
        <position position="39"/>
    </location>
    <ligand>
        <name>Fe cation</name>
        <dbReference type="ChEBI" id="CHEBI:24875"/>
    </ligand>
</feature>
<protein>
    <recommendedName>
        <fullName evidence="6">Rubredoxin</fullName>
    </recommendedName>
</protein>
<evidence type="ECO:0000256" key="6">
    <source>
        <dbReference type="PIRNR" id="PIRNR000071"/>
    </source>
</evidence>
<dbReference type="Pfam" id="PF00301">
    <property type="entry name" value="Rubredoxin"/>
    <property type="match status" value="1"/>
</dbReference>
<feature type="binding site" evidence="7">
    <location>
        <position position="42"/>
    </location>
    <ligand>
        <name>Fe cation</name>
        <dbReference type="ChEBI" id="CHEBI:24875"/>
    </ligand>
</feature>
<dbReference type="PROSITE" id="PS00202">
    <property type="entry name" value="RUBREDOXIN"/>
    <property type="match status" value="1"/>
</dbReference>
<dbReference type="NCBIfam" id="NF045768">
    <property type="entry name" value="RubredRD"/>
    <property type="match status" value="1"/>
</dbReference>
<dbReference type="SUPFAM" id="SSF57802">
    <property type="entry name" value="Rubredoxin-like"/>
    <property type="match status" value="1"/>
</dbReference>
<dbReference type="CDD" id="cd00730">
    <property type="entry name" value="rubredoxin"/>
    <property type="match status" value="1"/>
</dbReference>
<evidence type="ECO:0000256" key="2">
    <source>
        <dbReference type="ARBA" id="ARBA00022448"/>
    </source>
</evidence>
<evidence type="ECO:0000313" key="10">
    <source>
        <dbReference type="Proteomes" id="UP000006443"/>
    </source>
</evidence>
<dbReference type="InterPro" id="IPR024935">
    <property type="entry name" value="Rubredoxin_dom"/>
</dbReference>
<dbReference type="PROSITE" id="PS50903">
    <property type="entry name" value="RUBREDOXIN_LIKE"/>
    <property type="match status" value="1"/>
</dbReference>
<reference evidence="9 10" key="1">
    <citation type="submission" date="2009-02" db="EMBL/GenBank/DDBJ databases">
        <title>Sequencing of the draft genome and assembly of Dethiobacter alkaliphilus AHT 1.</title>
        <authorList>
            <consortium name="US DOE Joint Genome Institute (JGI-PGF)"/>
            <person name="Lucas S."/>
            <person name="Copeland A."/>
            <person name="Lapidus A."/>
            <person name="Glavina del Rio T."/>
            <person name="Dalin E."/>
            <person name="Tice H."/>
            <person name="Bruce D."/>
            <person name="Goodwin L."/>
            <person name="Pitluck S."/>
            <person name="Larimer F."/>
            <person name="Land M.L."/>
            <person name="Hauser L."/>
            <person name="Muyzer G."/>
        </authorList>
    </citation>
    <scope>NUCLEOTIDE SEQUENCE [LARGE SCALE GENOMIC DNA]</scope>
    <source>
        <strain evidence="9 10">AHT 1</strain>
    </source>
</reference>
<dbReference type="GO" id="GO:0043448">
    <property type="term" value="P:alkane catabolic process"/>
    <property type="evidence" value="ECO:0007669"/>
    <property type="project" value="TreeGrafter"/>
</dbReference>
<comment type="similarity">
    <text evidence="1 6">Belongs to the rubredoxin family.</text>
</comment>
<proteinExistence type="inferred from homology"/>
<evidence type="ECO:0000259" key="8">
    <source>
        <dbReference type="PROSITE" id="PS50903"/>
    </source>
</evidence>
<dbReference type="GO" id="GO:0005506">
    <property type="term" value="F:iron ion binding"/>
    <property type="evidence" value="ECO:0007669"/>
    <property type="project" value="InterPro"/>
</dbReference>
<feature type="domain" description="Rubredoxin-like" evidence="8">
    <location>
        <begin position="1"/>
        <end position="52"/>
    </location>
</feature>
<keyword evidence="5 6" id="KW-0408">Iron</keyword>
<comment type="caution">
    <text evidence="9">The sequence shown here is derived from an EMBL/GenBank/DDBJ whole genome shotgun (WGS) entry which is preliminary data.</text>
</comment>
<dbReference type="InterPro" id="IPR024934">
    <property type="entry name" value="Rubredoxin-like_dom"/>
</dbReference>
<dbReference type="InterPro" id="IPR050526">
    <property type="entry name" value="Rubredoxin_ET"/>
</dbReference>
<gene>
    <name evidence="9" type="ORF">DealDRAFT_2076</name>
</gene>
<dbReference type="PANTHER" id="PTHR47627:SF1">
    <property type="entry name" value="RUBREDOXIN-1-RELATED"/>
    <property type="match status" value="1"/>
</dbReference>
<sequence length="54" mass="5998">MEKWVCTYCGYIYDPAAGDPDNDVAPGTAFEALPDDWRCPDCGAEKEDFEKYAG</sequence>
<dbReference type="OrthoDB" id="9758182at2"/>
<evidence type="ECO:0000256" key="7">
    <source>
        <dbReference type="PIRSR" id="PIRSR000071-1"/>
    </source>
</evidence>
<keyword evidence="4 6" id="KW-0249">Electron transport</keyword>
<keyword evidence="2 6" id="KW-0813">Transport</keyword>
<dbReference type="Gene3D" id="2.20.28.10">
    <property type="match status" value="1"/>
</dbReference>
<evidence type="ECO:0000313" key="9">
    <source>
        <dbReference type="EMBL" id="EEG77041.1"/>
    </source>
</evidence>
<dbReference type="AlphaFoldDB" id="C0GHW7"/>
<name>C0GHW7_DETAL</name>